<accession>A0A8H5WR70</accession>
<keyword evidence="1" id="KW-0732">Signal</keyword>
<name>A0A8H5WR70_FUSHE</name>
<sequence>MTKPVNLLLALFGTAAAQMSRTCVDIAFDSKTNVLSGRCQPRDNSGYLYSGLDLNNCFGYDGTQLTATYHGNFAKSCKNCETFIAPDPYYGGQIYWIKCDCTAGSSSIPLEEAVAHEYVSNKNGQILC</sequence>
<feature type="chain" id="PRO_5034777142" description="Cyanovirin-N domain-containing protein" evidence="1">
    <location>
        <begin position="18"/>
        <end position="128"/>
    </location>
</feature>
<dbReference type="SMART" id="SM01111">
    <property type="entry name" value="CVNH"/>
    <property type="match status" value="1"/>
</dbReference>
<evidence type="ECO:0000256" key="1">
    <source>
        <dbReference type="SAM" id="SignalP"/>
    </source>
</evidence>
<gene>
    <name evidence="3" type="ORF">FHETE_5802</name>
</gene>
<dbReference type="EMBL" id="JAAGWQ010000103">
    <property type="protein sequence ID" value="KAF5667099.1"/>
    <property type="molecule type" value="Genomic_DNA"/>
</dbReference>
<dbReference type="Proteomes" id="UP000567885">
    <property type="component" value="Unassembled WGS sequence"/>
</dbReference>
<evidence type="ECO:0000259" key="2">
    <source>
        <dbReference type="SMART" id="SM01111"/>
    </source>
</evidence>
<feature type="signal peptide" evidence="1">
    <location>
        <begin position="1"/>
        <end position="17"/>
    </location>
</feature>
<dbReference type="AlphaFoldDB" id="A0A8H5WR70"/>
<feature type="domain" description="Cyanovirin-N" evidence="2">
    <location>
        <begin position="18"/>
        <end position="128"/>
    </location>
</feature>
<organism evidence="3 4">
    <name type="scientific">Fusarium heterosporum</name>
    <dbReference type="NCBI Taxonomy" id="42747"/>
    <lineage>
        <taxon>Eukaryota</taxon>
        <taxon>Fungi</taxon>
        <taxon>Dikarya</taxon>
        <taxon>Ascomycota</taxon>
        <taxon>Pezizomycotina</taxon>
        <taxon>Sordariomycetes</taxon>
        <taxon>Hypocreomycetidae</taxon>
        <taxon>Hypocreales</taxon>
        <taxon>Nectriaceae</taxon>
        <taxon>Fusarium</taxon>
        <taxon>Fusarium heterosporum species complex</taxon>
    </lineage>
</organism>
<protein>
    <recommendedName>
        <fullName evidence="2">Cyanovirin-N domain-containing protein</fullName>
    </recommendedName>
</protein>
<dbReference type="OrthoDB" id="5015698at2759"/>
<dbReference type="Gene3D" id="2.30.60.10">
    <property type="entry name" value="Cyanovirin-N"/>
    <property type="match status" value="1"/>
</dbReference>
<keyword evidence="4" id="KW-1185">Reference proteome</keyword>
<evidence type="ECO:0000313" key="4">
    <source>
        <dbReference type="Proteomes" id="UP000567885"/>
    </source>
</evidence>
<dbReference type="Pfam" id="PF08881">
    <property type="entry name" value="CVNH"/>
    <property type="match status" value="1"/>
</dbReference>
<dbReference type="InterPro" id="IPR011058">
    <property type="entry name" value="Cyanovirin-N"/>
</dbReference>
<reference evidence="3 4" key="1">
    <citation type="submission" date="2020-05" db="EMBL/GenBank/DDBJ databases">
        <title>Identification and distribution of gene clusters putatively required for synthesis of sphingolipid metabolism inhibitors in phylogenetically diverse species of the filamentous fungus Fusarium.</title>
        <authorList>
            <person name="Kim H.-S."/>
            <person name="Busman M."/>
            <person name="Brown D.W."/>
            <person name="Divon H."/>
            <person name="Uhlig S."/>
            <person name="Proctor R.H."/>
        </authorList>
    </citation>
    <scope>NUCLEOTIDE SEQUENCE [LARGE SCALE GENOMIC DNA]</scope>
    <source>
        <strain evidence="3 4">NRRL 20693</strain>
    </source>
</reference>
<evidence type="ECO:0000313" key="3">
    <source>
        <dbReference type="EMBL" id="KAF5667099.1"/>
    </source>
</evidence>
<dbReference type="InterPro" id="IPR036673">
    <property type="entry name" value="Cyanovirin-N_sf"/>
</dbReference>
<proteinExistence type="predicted"/>
<dbReference type="SUPFAM" id="SSF51322">
    <property type="entry name" value="Cyanovirin-N"/>
    <property type="match status" value="1"/>
</dbReference>
<comment type="caution">
    <text evidence="3">The sequence shown here is derived from an EMBL/GenBank/DDBJ whole genome shotgun (WGS) entry which is preliminary data.</text>
</comment>